<dbReference type="InterPro" id="IPR011527">
    <property type="entry name" value="ABC1_TM_dom"/>
</dbReference>
<feature type="transmembrane region" description="Helical" evidence="7">
    <location>
        <begin position="179"/>
        <end position="208"/>
    </location>
</feature>
<gene>
    <name evidence="10" type="ORF">GS398_01470</name>
</gene>
<dbReference type="GO" id="GO:0005524">
    <property type="term" value="F:ATP binding"/>
    <property type="evidence" value="ECO:0007669"/>
    <property type="project" value="UniProtKB-KW"/>
</dbReference>
<dbReference type="InterPro" id="IPR039421">
    <property type="entry name" value="Type_1_exporter"/>
</dbReference>
<dbReference type="EMBL" id="WVHS01000001">
    <property type="protein sequence ID" value="MXV13954.1"/>
    <property type="molecule type" value="Genomic_DNA"/>
</dbReference>
<evidence type="ECO:0000256" key="1">
    <source>
        <dbReference type="ARBA" id="ARBA00004651"/>
    </source>
</evidence>
<dbReference type="CDD" id="cd18552">
    <property type="entry name" value="ABC_6TM_MsbA_like"/>
    <property type="match status" value="1"/>
</dbReference>
<evidence type="ECO:0000256" key="2">
    <source>
        <dbReference type="ARBA" id="ARBA00022692"/>
    </source>
</evidence>
<feature type="domain" description="ABC transporter" evidence="8">
    <location>
        <begin position="373"/>
        <end position="606"/>
    </location>
</feature>
<dbReference type="AlphaFoldDB" id="A0A7K1XSL0"/>
<keyword evidence="4 10" id="KW-0067">ATP-binding</keyword>
<evidence type="ECO:0000313" key="10">
    <source>
        <dbReference type="EMBL" id="MXV13954.1"/>
    </source>
</evidence>
<dbReference type="Proteomes" id="UP000451233">
    <property type="component" value="Unassembled WGS sequence"/>
</dbReference>
<proteinExistence type="predicted"/>
<keyword evidence="5 7" id="KW-1133">Transmembrane helix</keyword>
<keyword evidence="6 7" id="KW-0472">Membrane</keyword>
<dbReference type="GO" id="GO:0015421">
    <property type="term" value="F:ABC-type oligopeptide transporter activity"/>
    <property type="evidence" value="ECO:0007669"/>
    <property type="project" value="TreeGrafter"/>
</dbReference>
<comment type="caution">
    <text evidence="10">The sequence shown here is derived from an EMBL/GenBank/DDBJ whole genome shotgun (WGS) entry which is preliminary data.</text>
</comment>
<dbReference type="SUPFAM" id="SSF90123">
    <property type="entry name" value="ABC transporter transmembrane region"/>
    <property type="match status" value="1"/>
</dbReference>
<reference evidence="10 11" key="1">
    <citation type="submission" date="2019-11" db="EMBL/GenBank/DDBJ databases">
        <title>Pedobacter sp. HMF7056 Genome sequencing and assembly.</title>
        <authorList>
            <person name="Kang H."/>
            <person name="Kim H."/>
            <person name="Joh K."/>
        </authorList>
    </citation>
    <scope>NUCLEOTIDE SEQUENCE [LARGE SCALE GENOMIC DNA]</scope>
    <source>
        <strain evidence="10 11">HMF7056</strain>
    </source>
</reference>
<name>A0A7K1XSL0_9SPHI</name>
<keyword evidence="11" id="KW-1185">Reference proteome</keyword>
<accession>A0A7K1XSL0</accession>
<evidence type="ECO:0000256" key="3">
    <source>
        <dbReference type="ARBA" id="ARBA00022741"/>
    </source>
</evidence>
<keyword evidence="3" id="KW-0547">Nucleotide-binding</keyword>
<dbReference type="PANTHER" id="PTHR43394">
    <property type="entry name" value="ATP-DEPENDENT PERMEASE MDL1, MITOCHONDRIAL"/>
    <property type="match status" value="1"/>
</dbReference>
<evidence type="ECO:0000259" key="8">
    <source>
        <dbReference type="PROSITE" id="PS50893"/>
    </source>
</evidence>
<evidence type="ECO:0000256" key="5">
    <source>
        <dbReference type="ARBA" id="ARBA00022989"/>
    </source>
</evidence>
<dbReference type="InterPro" id="IPR036640">
    <property type="entry name" value="ABC1_TM_sf"/>
</dbReference>
<feature type="transmembrane region" description="Helical" evidence="7">
    <location>
        <begin position="88"/>
        <end position="110"/>
    </location>
</feature>
<sequence>MKTYFRLLSFARPIEKFAIPYAITTILSIIFSTLNLALLAPLLNTLFLDEDTCQTVAKTTKPGSGWNIMDVFTEGVHYAVANFGGQWGALKIVCGCIVLSVLLANIFRYFSQRIMENLKAHTLLNLRSTVFNNVMDLHLGYFSNERKGDIMSKVTSDVQVVQYSVASTLQVLFKEPLTLLASLFTLFSISAKLTLISLLVFPLAGFLIGRIAKRLKQQAVSAQQSFGMMISYLDEALSGIKIIKAYNAVSQIKTRFHDENRNYTNLTKSMARRQQLASPLSEFLSVLMVAGILLYGGYLIINKDSSRLEPADFITYIAIFSQILRPAKALTDAFSNIHSGIAAGERVLELIDTKPAINDAKDAVALTGFHQAILLQNVSFAYGDRVILDDISLEIPAGKTIALVGPSGGGKSTLIDLLPRFIEPQSGAILFDGIPSNKLTQQSLRSKMGFVNQESILFNDTIFNNIAFGNPDATMAQVEAAARIANAHEFIMGTSEGYQTNIGDRGMKLSGGQKQRLSIARAVITNPPIMLLDEATSALDTESEKLVQDALTKLMKDRTTLVIAHRLSTIQNADQIVVLDQGKIVEQGTHKDLVAARGLYKRLIDMQAFESE</sequence>
<dbReference type="InterPro" id="IPR003593">
    <property type="entry name" value="AAA+_ATPase"/>
</dbReference>
<evidence type="ECO:0000259" key="9">
    <source>
        <dbReference type="PROSITE" id="PS50929"/>
    </source>
</evidence>
<dbReference type="GO" id="GO:0016887">
    <property type="term" value="F:ATP hydrolysis activity"/>
    <property type="evidence" value="ECO:0007669"/>
    <property type="project" value="InterPro"/>
</dbReference>
<evidence type="ECO:0000256" key="6">
    <source>
        <dbReference type="ARBA" id="ARBA00023136"/>
    </source>
</evidence>
<dbReference type="GO" id="GO:0005886">
    <property type="term" value="C:plasma membrane"/>
    <property type="evidence" value="ECO:0007669"/>
    <property type="project" value="UniProtKB-SubCell"/>
</dbReference>
<dbReference type="RefSeq" id="WP_160904968.1">
    <property type="nucleotide sequence ID" value="NZ_WVHS01000001.1"/>
</dbReference>
<dbReference type="InterPro" id="IPR017871">
    <property type="entry name" value="ABC_transporter-like_CS"/>
</dbReference>
<evidence type="ECO:0000256" key="7">
    <source>
        <dbReference type="SAM" id="Phobius"/>
    </source>
</evidence>
<dbReference type="PANTHER" id="PTHR43394:SF1">
    <property type="entry name" value="ATP-BINDING CASSETTE SUB-FAMILY B MEMBER 10, MITOCHONDRIAL"/>
    <property type="match status" value="1"/>
</dbReference>
<dbReference type="FunFam" id="3.40.50.300:FF:000218">
    <property type="entry name" value="Multidrug ABC transporter ATP-binding protein"/>
    <property type="match status" value="1"/>
</dbReference>
<dbReference type="PROSITE" id="PS00211">
    <property type="entry name" value="ABC_TRANSPORTER_1"/>
    <property type="match status" value="1"/>
</dbReference>
<dbReference type="PROSITE" id="PS50893">
    <property type="entry name" value="ABC_TRANSPORTER_2"/>
    <property type="match status" value="1"/>
</dbReference>
<evidence type="ECO:0000313" key="11">
    <source>
        <dbReference type="Proteomes" id="UP000451233"/>
    </source>
</evidence>
<feature type="transmembrane region" description="Helical" evidence="7">
    <location>
        <begin position="280"/>
        <end position="301"/>
    </location>
</feature>
<organism evidence="10 11">
    <name type="scientific">Hufsiella ginkgonis</name>
    <dbReference type="NCBI Taxonomy" id="2695274"/>
    <lineage>
        <taxon>Bacteria</taxon>
        <taxon>Pseudomonadati</taxon>
        <taxon>Bacteroidota</taxon>
        <taxon>Sphingobacteriia</taxon>
        <taxon>Sphingobacteriales</taxon>
        <taxon>Sphingobacteriaceae</taxon>
        <taxon>Hufsiella</taxon>
    </lineage>
</organism>
<keyword evidence="2 7" id="KW-0812">Transmembrane</keyword>
<protein>
    <submittedName>
        <fullName evidence="10">ATP-binding cassette domain-containing protein</fullName>
    </submittedName>
</protein>
<evidence type="ECO:0000256" key="4">
    <source>
        <dbReference type="ARBA" id="ARBA00022840"/>
    </source>
</evidence>
<dbReference type="SUPFAM" id="SSF52540">
    <property type="entry name" value="P-loop containing nucleoside triphosphate hydrolases"/>
    <property type="match status" value="1"/>
</dbReference>
<dbReference type="PROSITE" id="PS50929">
    <property type="entry name" value="ABC_TM1F"/>
    <property type="match status" value="1"/>
</dbReference>
<dbReference type="InterPro" id="IPR003439">
    <property type="entry name" value="ABC_transporter-like_ATP-bd"/>
</dbReference>
<dbReference type="SMART" id="SM00382">
    <property type="entry name" value="AAA"/>
    <property type="match status" value="1"/>
</dbReference>
<dbReference type="InterPro" id="IPR027417">
    <property type="entry name" value="P-loop_NTPase"/>
</dbReference>
<comment type="subcellular location">
    <subcellularLocation>
        <location evidence="1">Cell membrane</location>
        <topology evidence="1">Multi-pass membrane protein</topology>
    </subcellularLocation>
</comment>
<dbReference type="Pfam" id="PF00664">
    <property type="entry name" value="ABC_membrane"/>
    <property type="match status" value="1"/>
</dbReference>
<dbReference type="Gene3D" id="1.20.1560.10">
    <property type="entry name" value="ABC transporter type 1, transmembrane domain"/>
    <property type="match status" value="1"/>
</dbReference>
<feature type="domain" description="ABC transmembrane type-1" evidence="9">
    <location>
        <begin position="81"/>
        <end position="339"/>
    </location>
</feature>
<dbReference type="CDD" id="cd03251">
    <property type="entry name" value="ABCC_MsbA"/>
    <property type="match status" value="1"/>
</dbReference>
<feature type="transmembrane region" description="Helical" evidence="7">
    <location>
        <begin position="21"/>
        <end position="42"/>
    </location>
</feature>
<dbReference type="Gene3D" id="3.40.50.300">
    <property type="entry name" value="P-loop containing nucleotide triphosphate hydrolases"/>
    <property type="match status" value="1"/>
</dbReference>
<dbReference type="Pfam" id="PF00005">
    <property type="entry name" value="ABC_tran"/>
    <property type="match status" value="1"/>
</dbReference>